<dbReference type="EMBL" id="KN831976">
    <property type="protein sequence ID" value="KIO03525.1"/>
    <property type="molecule type" value="Genomic_DNA"/>
</dbReference>
<dbReference type="Proteomes" id="UP000054217">
    <property type="component" value="Unassembled WGS sequence"/>
</dbReference>
<dbReference type="OrthoDB" id="2671957at2759"/>
<feature type="compositionally biased region" description="Pro residues" evidence="1">
    <location>
        <begin position="272"/>
        <end position="282"/>
    </location>
</feature>
<sequence>MDCLRPLPTQTTFGLLMAAIGIKRTRSHQPSNVIPVCTLKDVGATLMGLDRIMATYGYGGKKQGCTDDTRSYHQPVVLCSGAGSISSLERQYLSTATSEEHYGYDSEDDSDMDEEDPTKRGRTSMDVPTALAPLPLPPVSYAIENDTLAGNRAHFPIAPSVPGDTSVSFSRHFGHRQSFNPSPTRCSFIPSSRRSVASEADLACRSPGSEYFIPQAEEFQWDFPDPFSAPTTNPPCTFAMARSARMNFGDNIAPHMNNANKFWEQLRFAKLSPPPPPPPSPSPLDYETESVSASEVEIPVARLSLGAVGGGAQLGSFQPRSIPSRPASPGDGNDTYATSSDEFSSLALLRADLEYVNAVLRVQEAYEAKEAIAEEFRERENRARLRSQSKRIAVLGEEAA</sequence>
<proteinExistence type="predicted"/>
<dbReference type="AlphaFoldDB" id="A0A0C3NRN2"/>
<keyword evidence="3" id="KW-1185">Reference proteome</keyword>
<feature type="region of interest" description="Disordered" evidence="1">
    <location>
        <begin position="314"/>
        <end position="338"/>
    </location>
</feature>
<feature type="region of interest" description="Disordered" evidence="1">
    <location>
        <begin position="96"/>
        <end position="130"/>
    </location>
</feature>
<accession>A0A0C3NRN2</accession>
<reference evidence="2 3" key="1">
    <citation type="submission" date="2014-04" db="EMBL/GenBank/DDBJ databases">
        <authorList>
            <consortium name="DOE Joint Genome Institute"/>
            <person name="Kuo A."/>
            <person name="Kohler A."/>
            <person name="Costa M.D."/>
            <person name="Nagy L.G."/>
            <person name="Floudas D."/>
            <person name="Copeland A."/>
            <person name="Barry K.W."/>
            <person name="Cichocki N."/>
            <person name="Veneault-Fourrey C."/>
            <person name="LaButti K."/>
            <person name="Lindquist E.A."/>
            <person name="Lipzen A."/>
            <person name="Lundell T."/>
            <person name="Morin E."/>
            <person name="Murat C."/>
            <person name="Sun H."/>
            <person name="Tunlid A."/>
            <person name="Henrissat B."/>
            <person name="Grigoriev I.V."/>
            <person name="Hibbett D.S."/>
            <person name="Martin F."/>
            <person name="Nordberg H.P."/>
            <person name="Cantor M.N."/>
            <person name="Hua S.X."/>
        </authorList>
    </citation>
    <scope>NUCLEOTIDE SEQUENCE [LARGE SCALE GENOMIC DNA]</scope>
    <source>
        <strain evidence="2 3">Marx 270</strain>
    </source>
</reference>
<dbReference type="InParanoid" id="A0A0C3NRN2"/>
<name>A0A0C3NRN2_PISTI</name>
<evidence type="ECO:0000256" key="1">
    <source>
        <dbReference type="SAM" id="MobiDB-lite"/>
    </source>
</evidence>
<protein>
    <submittedName>
        <fullName evidence="2">Uncharacterized protein</fullName>
    </submittedName>
</protein>
<reference evidence="3" key="2">
    <citation type="submission" date="2015-01" db="EMBL/GenBank/DDBJ databases">
        <title>Evolutionary Origins and Diversification of the Mycorrhizal Mutualists.</title>
        <authorList>
            <consortium name="DOE Joint Genome Institute"/>
            <consortium name="Mycorrhizal Genomics Consortium"/>
            <person name="Kohler A."/>
            <person name="Kuo A."/>
            <person name="Nagy L.G."/>
            <person name="Floudas D."/>
            <person name="Copeland A."/>
            <person name="Barry K.W."/>
            <person name="Cichocki N."/>
            <person name="Veneault-Fourrey C."/>
            <person name="LaButti K."/>
            <person name="Lindquist E.A."/>
            <person name="Lipzen A."/>
            <person name="Lundell T."/>
            <person name="Morin E."/>
            <person name="Murat C."/>
            <person name="Riley R."/>
            <person name="Ohm R."/>
            <person name="Sun H."/>
            <person name="Tunlid A."/>
            <person name="Henrissat B."/>
            <person name="Grigoriev I.V."/>
            <person name="Hibbett D.S."/>
            <person name="Martin F."/>
        </authorList>
    </citation>
    <scope>NUCLEOTIDE SEQUENCE [LARGE SCALE GENOMIC DNA]</scope>
    <source>
        <strain evidence="3">Marx 270</strain>
    </source>
</reference>
<feature type="region of interest" description="Disordered" evidence="1">
    <location>
        <begin position="269"/>
        <end position="290"/>
    </location>
</feature>
<gene>
    <name evidence="2" type="ORF">M404DRAFT_1001468</name>
</gene>
<dbReference type="HOGENOM" id="CLU_689102_0_0_1"/>
<organism evidence="2 3">
    <name type="scientific">Pisolithus tinctorius Marx 270</name>
    <dbReference type="NCBI Taxonomy" id="870435"/>
    <lineage>
        <taxon>Eukaryota</taxon>
        <taxon>Fungi</taxon>
        <taxon>Dikarya</taxon>
        <taxon>Basidiomycota</taxon>
        <taxon>Agaricomycotina</taxon>
        <taxon>Agaricomycetes</taxon>
        <taxon>Agaricomycetidae</taxon>
        <taxon>Boletales</taxon>
        <taxon>Sclerodermatineae</taxon>
        <taxon>Pisolithaceae</taxon>
        <taxon>Pisolithus</taxon>
    </lineage>
</organism>
<evidence type="ECO:0000313" key="2">
    <source>
        <dbReference type="EMBL" id="KIO03525.1"/>
    </source>
</evidence>
<feature type="compositionally biased region" description="Acidic residues" evidence="1">
    <location>
        <begin position="105"/>
        <end position="116"/>
    </location>
</feature>
<evidence type="ECO:0000313" key="3">
    <source>
        <dbReference type="Proteomes" id="UP000054217"/>
    </source>
</evidence>